<dbReference type="EMBL" id="JADKPO010000046">
    <property type="protein sequence ID" value="MBF4770343.1"/>
    <property type="molecule type" value="Genomic_DNA"/>
</dbReference>
<dbReference type="InterPro" id="IPR038056">
    <property type="entry name" value="YjbR-like_sf"/>
</dbReference>
<evidence type="ECO:0000313" key="2">
    <source>
        <dbReference type="Proteomes" id="UP000660668"/>
    </source>
</evidence>
<keyword evidence="2" id="KW-1185">Reference proteome</keyword>
<dbReference type="InterPro" id="IPR058532">
    <property type="entry name" value="YjbR/MT2646/Rv2570-like"/>
</dbReference>
<dbReference type="Gene3D" id="3.90.1150.30">
    <property type="match status" value="1"/>
</dbReference>
<accession>A0A930VP52</accession>
<dbReference type="AlphaFoldDB" id="A0A930VP52"/>
<protein>
    <submittedName>
        <fullName evidence="1">MmcQ/YjbR family DNA-binding protein</fullName>
    </submittedName>
</protein>
<reference evidence="1" key="1">
    <citation type="submission" date="2020-11" db="EMBL/GenBank/DDBJ databases">
        <title>Nocardioides cynanchi sp. nov., isolated from soil of rhizosphere of Cynanchum wilfordii.</title>
        <authorList>
            <person name="Lee J.-S."/>
            <person name="Suh M.K."/>
            <person name="Kim J.-S."/>
        </authorList>
    </citation>
    <scope>NUCLEOTIDE SEQUENCE</scope>
    <source>
        <strain evidence="1">KCTC 19276</strain>
    </source>
</reference>
<gene>
    <name evidence="1" type="ORF">ISU10_21420</name>
</gene>
<dbReference type="Proteomes" id="UP000660668">
    <property type="component" value="Unassembled WGS sequence"/>
</dbReference>
<dbReference type="GO" id="GO:0003677">
    <property type="term" value="F:DNA binding"/>
    <property type="evidence" value="ECO:0007669"/>
    <property type="project" value="UniProtKB-KW"/>
</dbReference>
<keyword evidence="1" id="KW-0238">DNA-binding</keyword>
<organism evidence="1 2">
    <name type="scientific">Nocardioides agariphilus</name>
    <dbReference type="NCBI Taxonomy" id="433664"/>
    <lineage>
        <taxon>Bacteria</taxon>
        <taxon>Bacillati</taxon>
        <taxon>Actinomycetota</taxon>
        <taxon>Actinomycetes</taxon>
        <taxon>Propionibacteriales</taxon>
        <taxon>Nocardioidaceae</taxon>
        <taxon>Nocardioides</taxon>
    </lineage>
</organism>
<name>A0A930VP52_9ACTN</name>
<dbReference type="SUPFAM" id="SSF142906">
    <property type="entry name" value="YjbR-like"/>
    <property type="match status" value="1"/>
</dbReference>
<comment type="caution">
    <text evidence="1">The sequence shown here is derived from an EMBL/GenBank/DDBJ whole genome shotgun (WGS) entry which is preliminary data.</text>
</comment>
<dbReference type="RefSeq" id="WP_194698488.1">
    <property type="nucleotide sequence ID" value="NZ_JADKPO010000046.1"/>
</dbReference>
<evidence type="ECO:0000313" key="1">
    <source>
        <dbReference type="EMBL" id="MBF4770343.1"/>
    </source>
</evidence>
<proteinExistence type="predicted"/>
<dbReference type="Pfam" id="PF04237">
    <property type="entry name" value="YjbR"/>
    <property type="match status" value="1"/>
</dbReference>
<sequence length="145" mass="16330">MGGRTTSDQLVPEIWVERLADIALALPDAYQEEAWVGERWRVRGRTFAHVLRVEPGRPKAYSDAVGSEGPHVVLTFRADPEELDAIVGSGPRYFKARWGRDVAGVVIDDQVDWGELAELLTESYCRLAPRKLVRLVDRPQRGPDH</sequence>